<evidence type="ECO:0000313" key="3">
    <source>
        <dbReference type="Proteomes" id="UP000008974"/>
    </source>
</evidence>
<accession>E1F6J5</accession>
<dbReference type="Proteomes" id="UP000008974">
    <property type="component" value="Unassembled WGS sequence"/>
</dbReference>
<proteinExistence type="predicted"/>
<evidence type="ECO:0000256" key="1">
    <source>
        <dbReference type="SAM" id="MobiDB-lite"/>
    </source>
</evidence>
<gene>
    <name evidence="2" type="ORF">GLP15_4154</name>
</gene>
<reference evidence="2 3" key="1">
    <citation type="journal article" date="2010" name="BMC Genomics">
        <title>Genome analysis and comparative genomics of a Giardia intestinalis assemblage E isolate.</title>
        <authorList>
            <person name="Jerlstrom-Hultqvist J."/>
            <person name="Franzen O."/>
            <person name="Ankarklev J."/>
            <person name="Xu F."/>
            <person name="Nohynkova E."/>
            <person name="Andersson J.O."/>
            <person name="Svard S.G."/>
            <person name="Andersson B."/>
        </authorList>
    </citation>
    <scope>NUCLEOTIDE SEQUENCE [LARGE SCALE GENOMIC DNA]</scope>
    <source>
        <strain evidence="2 3">P15</strain>
    </source>
</reference>
<dbReference type="VEuPathDB" id="GiardiaDB:GLP15_4154"/>
<protein>
    <submittedName>
        <fullName evidence="2">Uncharacterized protein</fullName>
    </submittedName>
</protein>
<evidence type="ECO:0000313" key="2">
    <source>
        <dbReference type="EMBL" id="EFO61909.1"/>
    </source>
</evidence>
<name>E1F6J5_GIAIA</name>
<comment type="caution">
    <text evidence="2">The sequence shown here is derived from an EMBL/GenBank/DDBJ whole genome shotgun (WGS) entry which is preliminary data.</text>
</comment>
<dbReference type="OrthoDB" id="10464508at2759"/>
<feature type="compositionally biased region" description="Polar residues" evidence="1">
    <location>
        <begin position="178"/>
        <end position="188"/>
    </location>
</feature>
<feature type="region of interest" description="Disordered" evidence="1">
    <location>
        <begin position="150"/>
        <end position="204"/>
    </location>
</feature>
<dbReference type="EMBL" id="ACVC01000200">
    <property type="protein sequence ID" value="EFO61909.1"/>
    <property type="molecule type" value="Genomic_DNA"/>
</dbReference>
<organism evidence="2 3">
    <name type="scientific">Giardia intestinalis (strain P15)</name>
    <name type="common">Giardia lamblia</name>
    <dbReference type="NCBI Taxonomy" id="658858"/>
    <lineage>
        <taxon>Eukaryota</taxon>
        <taxon>Metamonada</taxon>
        <taxon>Diplomonadida</taxon>
        <taxon>Hexamitidae</taxon>
        <taxon>Giardiinae</taxon>
        <taxon>Giardia</taxon>
    </lineage>
</organism>
<dbReference type="AlphaFoldDB" id="E1F6J5"/>
<sequence length="204" mass="21554">MVEGSVCTNSRGLSHGLQLCPLQDLQAFLDVACPSPVDCCAESAVALRLLRFLSKKVRCGSTSSPTLVESAIGRTQSTELLPLSPQDIHKEWCQLIYIGTCELAPSAHTFCTVYETDGPCGASSRLWTGDACSSAWRACRWIPAVALGPGGGRRGTRRGCRGGPGRGPAPHRAPPFAVQSTQGCTQPPTGRAGEALPWHQGIPD</sequence>